<evidence type="ECO:0000313" key="11">
    <source>
        <dbReference type="Proteomes" id="UP001174934"/>
    </source>
</evidence>
<dbReference type="Gene3D" id="1.50.10.10">
    <property type="match status" value="1"/>
</dbReference>
<dbReference type="InterPro" id="IPR001382">
    <property type="entry name" value="Glyco_hydro_47"/>
</dbReference>
<dbReference type="PANTHER" id="PTHR11742:SF29">
    <property type="entry name" value="ALPHA-1,2-MANNOSIDASE"/>
    <property type="match status" value="1"/>
</dbReference>
<feature type="active site" description="Proton donor" evidence="6">
    <location>
        <position position="173"/>
    </location>
</feature>
<proteinExistence type="inferred from homology"/>
<dbReference type="InterPro" id="IPR036026">
    <property type="entry name" value="Seven-hairpin_glycosidases"/>
</dbReference>
<sequence length="583" mass="65830">MHRQFRLGRSRNLILAALALLVWFYYLRSSSTRHGSTQGQDLNLESVRLERHMNKDSSATSHLKSTSTFDWSSHNFPPETPAAATVREARRQAVRDLFKKNWASYRKHAWMKDALQPISGEYKDQFSGWAATLVDALDTLWIMGLRAEFDEAVTAVAGIDFGKSSSFSVNMFEVNIRYLGGLLAAYDLSGREVLLVKAVELGDMLYAGYNTKDRMPVDFFGFEEAKAGEGLMVEGSVVSASPGTLSMEMTHLSQVTGDPKYYDAVARVMEVFAKGQPWTKIPGLWPIYVSMSRKDVTTGSYFSIGGSADSLYEYLPKMHALLGGLEPQYETMSRAFLEAANHTFFFRPMLPGEEDLLMIGTASVDDDDKVNLDPESEHLGCFVGGIYALAGRLFRRPDWADDLGAKLTKGCMYAYSAMPTGIMPERYNMVPCKSRSDSGCRWDETLFDEEKKKRPEWASHLPKGFTTAKDPRYLLRPEAIESVFILWRITGREEFQQTAWDMFVAVANGTETEYANAAVLDVTRAEYPLPKEDYMESFWLAETLKYFYLAFSPPDLISLDEYVLNTEAHPFRRPKARGVSRPL</sequence>
<keyword evidence="7" id="KW-0106">Calcium</keyword>
<dbReference type="Pfam" id="PF01532">
    <property type="entry name" value="Glyco_hydro_47"/>
    <property type="match status" value="1"/>
</dbReference>
<feature type="active site" evidence="6">
    <location>
        <position position="309"/>
    </location>
</feature>
<evidence type="ECO:0000256" key="7">
    <source>
        <dbReference type="PIRSR" id="PIRSR601382-2"/>
    </source>
</evidence>
<organism evidence="10 11">
    <name type="scientific">Bombardia bombarda</name>
    <dbReference type="NCBI Taxonomy" id="252184"/>
    <lineage>
        <taxon>Eukaryota</taxon>
        <taxon>Fungi</taxon>
        <taxon>Dikarya</taxon>
        <taxon>Ascomycota</taxon>
        <taxon>Pezizomycotina</taxon>
        <taxon>Sordariomycetes</taxon>
        <taxon>Sordariomycetidae</taxon>
        <taxon>Sordariales</taxon>
        <taxon>Lasiosphaeriaceae</taxon>
        <taxon>Bombardia</taxon>
    </lineage>
</organism>
<evidence type="ECO:0000256" key="9">
    <source>
        <dbReference type="RuleBase" id="RU361193"/>
    </source>
</evidence>
<dbReference type="PANTHER" id="PTHR11742">
    <property type="entry name" value="MANNOSYL-OLIGOSACCHARIDE ALPHA-1,2-MANNOSIDASE-RELATED"/>
    <property type="match status" value="1"/>
</dbReference>
<name>A0AA39X269_9PEZI</name>
<dbReference type="EC" id="3.2.1.-" evidence="9"/>
<feature type="active site" evidence="6">
    <location>
        <position position="478"/>
    </location>
</feature>
<protein>
    <recommendedName>
        <fullName evidence="9">alpha-1,2-Mannosidase</fullName>
        <ecNumber evidence="9">3.2.1.-</ecNumber>
    </recommendedName>
</protein>
<feature type="disulfide bond" evidence="8">
    <location>
        <begin position="381"/>
        <end position="411"/>
    </location>
</feature>
<evidence type="ECO:0000256" key="4">
    <source>
        <dbReference type="ARBA" id="ARBA00022801"/>
    </source>
</evidence>
<evidence type="ECO:0000256" key="5">
    <source>
        <dbReference type="ARBA" id="ARBA00023157"/>
    </source>
</evidence>
<dbReference type="GO" id="GO:0005509">
    <property type="term" value="F:calcium ion binding"/>
    <property type="evidence" value="ECO:0007669"/>
    <property type="project" value="InterPro"/>
</dbReference>
<evidence type="ECO:0000313" key="10">
    <source>
        <dbReference type="EMBL" id="KAK0625455.1"/>
    </source>
</evidence>
<evidence type="ECO:0000256" key="8">
    <source>
        <dbReference type="PIRSR" id="PIRSR601382-3"/>
    </source>
</evidence>
<comment type="cofactor">
    <cofactor evidence="1 7">
        <name>Ca(2+)</name>
        <dbReference type="ChEBI" id="CHEBI:29108"/>
    </cofactor>
</comment>
<dbReference type="GO" id="GO:0004571">
    <property type="term" value="F:mannosyl-oligosaccharide 1,2-alpha-mannosidase activity"/>
    <property type="evidence" value="ECO:0007669"/>
    <property type="project" value="InterPro"/>
</dbReference>
<dbReference type="GO" id="GO:0005783">
    <property type="term" value="C:endoplasmic reticulum"/>
    <property type="evidence" value="ECO:0007669"/>
    <property type="project" value="TreeGrafter"/>
</dbReference>
<gene>
    <name evidence="10" type="ORF">B0T17DRAFT_591020</name>
</gene>
<evidence type="ECO:0000256" key="1">
    <source>
        <dbReference type="ARBA" id="ARBA00001913"/>
    </source>
</evidence>
<dbReference type="AlphaFoldDB" id="A0AA39X269"/>
<comment type="pathway">
    <text evidence="2">Protein modification; protein glycosylation.</text>
</comment>
<feature type="binding site" evidence="7">
    <location>
        <position position="566"/>
    </location>
    <ligand>
        <name>Ca(2+)</name>
        <dbReference type="ChEBI" id="CHEBI:29108"/>
    </ligand>
</feature>
<dbReference type="GO" id="GO:0005975">
    <property type="term" value="P:carbohydrate metabolic process"/>
    <property type="evidence" value="ECO:0007669"/>
    <property type="project" value="InterPro"/>
</dbReference>
<keyword evidence="7" id="KW-0479">Metal-binding</keyword>
<comment type="caution">
    <text evidence="10">The sequence shown here is derived from an EMBL/GenBank/DDBJ whole genome shotgun (WGS) entry which is preliminary data.</text>
</comment>
<dbReference type="Proteomes" id="UP001174934">
    <property type="component" value="Unassembled WGS sequence"/>
</dbReference>
<comment type="similarity">
    <text evidence="3 9">Belongs to the glycosyl hydrolase 47 family.</text>
</comment>
<evidence type="ECO:0000256" key="2">
    <source>
        <dbReference type="ARBA" id="ARBA00004922"/>
    </source>
</evidence>
<feature type="active site" description="Proton donor" evidence="6">
    <location>
        <position position="425"/>
    </location>
</feature>
<keyword evidence="4 9" id="KW-0378">Hydrolase</keyword>
<keyword evidence="5 8" id="KW-1015">Disulfide bond</keyword>
<dbReference type="FunFam" id="1.50.10.10:FF:000037">
    <property type="entry name" value="alpha-1,2-Mannosidase"/>
    <property type="match status" value="1"/>
</dbReference>
<evidence type="ECO:0000256" key="6">
    <source>
        <dbReference type="PIRSR" id="PIRSR601382-1"/>
    </source>
</evidence>
<dbReference type="GO" id="GO:0036503">
    <property type="term" value="P:ERAD pathway"/>
    <property type="evidence" value="ECO:0007669"/>
    <property type="project" value="UniProtKB-ARBA"/>
</dbReference>
<dbReference type="SUPFAM" id="SSF48225">
    <property type="entry name" value="Seven-hairpin glycosidases"/>
    <property type="match status" value="1"/>
</dbReference>
<dbReference type="EMBL" id="JAULSR010000003">
    <property type="protein sequence ID" value="KAK0625455.1"/>
    <property type="molecule type" value="Genomic_DNA"/>
</dbReference>
<keyword evidence="9" id="KW-0326">Glycosidase</keyword>
<dbReference type="PRINTS" id="PR00747">
    <property type="entry name" value="GLYHDRLASE47"/>
</dbReference>
<dbReference type="GO" id="GO:0016020">
    <property type="term" value="C:membrane"/>
    <property type="evidence" value="ECO:0007669"/>
    <property type="project" value="InterPro"/>
</dbReference>
<evidence type="ECO:0000256" key="3">
    <source>
        <dbReference type="ARBA" id="ARBA00007658"/>
    </source>
</evidence>
<keyword evidence="11" id="KW-1185">Reference proteome</keyword>
<accession>A0AA39X269</accession>
<reference evidence="10" key="1">
    <citation type="submission" date="2023-06" db="EMBL/GenBank/DDBJ databases">
        <title>Genome-scale phylogeny and comparative genomics of the fungal order Sordariales.</title>
        <authorList>
            <consortium name="Lawrence Berkeley National Laboratory"/>
            <person name="Hensen N."/>
            <person name="Bonometti L."/>
            <person name="Westerberg I."/>
            <person name="Brannstrom I.O."/>
            <person name="Guillou S."/>
            <person name="Cros-Aarteil S."/>
            <person name="Calhoun S."/>
            <person name="Haridas S."/>
            <person name="Kuo A."/>
            <person name="Mondo S."/>
            <person name="Pangilinan J."/>
            <person name="Riley R."/>
            <person name="LaButti K."/>
            <person name="Andreopoulos B."/>
            <person name="Lipzen A."/>
            <person name="Chen C."/>
            <person name="Yanf M."/>
            <person name="Daum C."/>
            <person name="Ng V."/>
            <person name="Clum A."/>
            <person name="Steindorff A."/>
            <person name="Ohm R."/>
            <person name="Martin F."/>
            <person name="Silar P."/>
            <person name="Natvig D."/>
            <person name="Lalanne C."/>
            <person name="Gautier V."/>
            <person name="Ament-velasquez S.L."/>
            <person name="Kruys A."/>
            <person name="Hutchinson M.I."/>
            <person name="Powell A.J."/>
            <person name="Barry K."/>
            <person name="Miller A.N."/>
            <person name="Grigoriev I.V."/>
            <person name="Debuchy R."/>
            <person name="Gladieux P."/>
            <person name="Thoren M.H."/>
            <person name="Johannesson H."/>
        </authorList>
    </citation>
    <scope>NUCLEOTIDE SEQUENCE</scope>
    <source>
        <strain evidence="10">SMH3391-2</strain>
    </source>
</reference>
<dbReference type="InterPro" id="IPR050749">
    <property type="entry name" value="Glycosyl_Hydrolase_47"/>
</dbReference>
<dbReference type="InterPro" id="IPR012341">
    <property type="entry name" value="6hp_glycosidase-like_sf"/>
</dbReference>